<evidence type="ECO:0000256" key="1">
    <source>
        <dbReference type="SAM" id="MobiDB-lite"/>
    </source>
</evidence>
<evidence type="ECO:0000259" key="2">
    <source>
        <dbReference type="Pfam" id="PF26608"/>
    </source>
</evidence>
<evidence type="ECO:0000313" key="4">
    <source>
        <dbReference type="Proteomes" id="UP001195769"/>
    </source>
</evidence>
<feature type="domain" description="DUF8190" evidence="2">
    <location>
        <begin position="207"/>
        <end position="321"/>
    </location>
</feature>
<keyword evidence="4" id="KW-1185">Reference proteome</keyword>
<proteinExistence type="predicted"/>
<feature type="region of interest" description="Disordered" evidence="1">
    <location>
        <begin position="1373"/>
        <end position="1398"/>
    </location>
</feature>
<dbReference type="RefSeq" id="XP_041224502.1">
    <property type="nucleotide sequence ID" value="XM_041367245.1"/>
</dbReference>
<dbReference type="InterPro" id="IPR058503">
    <property type="entry name" value="DUF8190"/>
</dbReference>
<dbReference type="GeneID" id="64661543"/>
<dbReference type="EMBL" id="JABBWK010000035">
    <property type="protein sequence ID" value="KAG1898926.1"/>
    <property type="molecule type" value="Genomic_DNA"/>
</dbReference>
<evidence type="ECO:0000313" key="3">
    <source>
        <dbReference type="EMBL" id="KAG1898926.1"/>
    </source>
</evidence>
<dbReference type="Pfam" id="PF26608">
    <property type="entry name" value="DUF8190"/>
    <property type="match status" value="1"/>
</dbReference>
<reference evidence="3" key="1">
    <citation type="journal article" date="2020" name="New Phytol.">
        <title>Comparative genomics reveals dynamic genome evolution in host specialist ectomycorrhizal fungi.</title>
        <authorList>
            <person name="Lofgren L.A."/>
            <person name="Nguyen N.H."/>
            <person name="Vilgalys R."/>
            <person name="Ruytinx J."/>
            <person name="Liao H.L."/>
            <person name="Branco S."/>
            <person name="Kuo A."/>
            <person name="LaButti K."/>
            <person name="Lipzen A."/>
            <person name="Andreopoulos W."/>
            <person name="Pangilinan J."/>
            <person name="Riley R."/>
            <person name="Hundley H."/>
            <person name="Na H."/>
            <person name="Barry K."/>
            <person name="Grigoriev I.V."/>
            <person name="Stajich J.E."/>
            <person name="Kennedy P.G."/>
        </authorList>
    </citation>
    <scope>NUCLEOTIDE SEQUENCE</scope>
    <source>
        <strain evidence="3">FC203</strain>
    </source>
</reference>
<protein>
    <recommendedName>
        <fullName evidence="2">DUF8190 domain-containing protein</fullName>
    </recommendedName>
</protein>
<dbReference type="Proteomes" id="UP001195769">
    <property type="component" value="Unassembled WGS sequence"/>
</dbReference>
<sequence length="1398" mass="156810">MFKLSTLQPASSALRMISVIFHALGIDLSPFSTRYSHQTPHSLSISFLDFSLIIVSPSFDSDDDLGTITFPGAARPGDQDEPRPFDLADVPSSVEAEDGLPQSEIFESLFLHQHGPAPAGRTWEQTRVQSVSLSTLSRTFKKQDTATAINLLHRRSVLRLDDDLYYQSDDDMLAWDGTKHFLDFFLVVGGSVGLHALLPNKVVDHTFSMALNLCLPTRLFRPKFGKLGFDPTGCMMAIGTGPSSELWLAFAPRENLEDLDIANDVPLLSERVHGDTRLSSSHFRMAVMFLAHALSKNPSLSIYVMHPYGTDDDLSAWRIKDISNIYSQTTWDLRLNDVLELHNTIIAEWDDWVAAAPRTWKQDGWLLSRAPVAVACRYGQNQPIANSNTRTHAIEARNWHAERSYASIRYVSVAIATDIACTRVKRWIEVPNEDIIQEHGVVYDSPDPHVREELDLDDFPHRDPVTRRENNVYDEDGRRIPRLHGKLRRNAKPCGLLVNLETISELFSSYIPDHDDMVVDPDAYAGENASVPSVSVFPQAFLRTMGHIQCNAILPHFAPFISDIRRSTSRRPRTVNLNNDDPLPDEYDLFGDRLDGENGIPPVLIPSACQFYNEISHRIRPSAALHDIQQGRITSALAGAYGNPATKITHNARVRECKTSLPHQRYDNKISLDDVPRALRLENIYIIQCDSLKPEKRNGMSIYKDIVVPLASAWSHPNIFQALRPHICVFASQAFPQVYQWTTFGLTSLLERLWAYQLPLLEAGNKPRHEAVELCSVLERALAYAHTGNARVLAARLMRPLWLIQSILEQGLPTFAPSVRTTTTINNPITISAADWPTSDNLNVPAIASKRTQVLTYGNDHFEAYKAGFHIELSINKLSPHVFLQYTTQERHCIVIALVALRSYIADVKTLVATAIKKECSADPDDMDVDDDRGPSRDKDRLKSLQKWLACDHPLGYKDRAYEHLLRCVVIDPSDFSEGLPNTSKEKLSVQDFAARICAMTRVESPTSIAAPLILTAPSTAVFRMAYSRMLKYAPANSPAAAEKCIQRSYIIAANNLQIQHIPWHAPNTAGRGRPSRKAMHNSWVNLGKSIVVDSPYSVAARTNSRPVDMAAEAAKKAQASDARAPWAVESITLQSLPDFFARDCLPDEFSLEQIECSRDPMLTEIYEWVFANFDREKPVHRIALLAGIYFSHVLPDMFWDVKDKPSNDKMLGERSATNAIRNLPWRSNKGTRKGSTWRPQFIAMVPAYIISVYERESPLRDYLAKKKAFPGQWNAKNSAKGIGSLNLVRMGLAKARSSRIFKGGAPLADWVLLTNEELAAKYKELMGLLQDRQYGPFKIAVSFFGLDKAVDIGATTGTYTNHPAMTSIALKKRPAPDTDSDSEVEIIEHAQHKRRRQ</sequence>
<gene>
    <name evidence="3" type="ORF">F5891DRAFT_1190113</name>
</gene>
<name>A0AAD4E3C2_9AGAM</name>
<comment type="caution">
    <text evidence="3">The sequence shown here is derived from an EMBL/GenBank/DDBJ whole genome shotgun (WGS) entry which is preliminary data.</text>
</comment>
<organism evidence="3 4">
    <name type="scientific">Suillus fuscotomentosus</name>
    <dbReference type="NCBI Taxonomy" id="1912939"/>
    <lineage>
        <taxon>Eukaryota</taxon>
        <taxon>Fungi</taxon>
        <taxon>Dikarya</taxon>
        <taxon>Basidiomycota</taxon>
        <taxon>Agaricomycotina</taxon>
        <taxon>Agaricomycetes</taxon>
        <taxon>Agaricomycetidae</taxon>
        <taxon>Boletales</taxon>
        <taxon>Suillineae</taxon>
        <taxon>Suillaceae</taxon>
        <taxon>Suillus</taxon>
    </lineage>
</organism>
<accession>A0AAD4E3C2</accession>